<accession>A0ABV5P5A0</accession>
<keyword evidence="2" id="KW-1133">Transmembrane helix</keyword>
<feature type="transmembrane region" description="Helical" evidence="2">
    <location>
        <begin position="203"/>
        <end position="228"/>
    </location>
</feature>
<feature type="transmembrane region" description="Helical" evidence="2">
    <location>
        <begin position="286"/>
        <end position="309"/>
    </location>
</feature>
<dbReference type="EMBL" id="JBHMCR010000001">
    <property type="protein sequence ID" value="MFB9518375.1"/>
    <property type="molecule type" value="Genomic_DNA"/>
</dbReference>
<protein>
    <submittedName>
        <fullName evidence="3">ABC transporter permease</fullName>
    </submittedName>
</protein>
<evidence type="ECO:0000313" key="4">
    <source>
        <dbReference type="Proteomes" id="UP001589718"/>
    </source>
</evidence>
<dbReference type="Proteomes" id="UP001589718">
    <property type="component" value="Unassembled WGS sequence"/>
</dbReference>
<evidence type="ECO:0000256" key="1">
    <source>
        <dbReference type="SAM" id="MobiDB-lite"/>
    </source>
</evidence>
<feature type="region of interest" description="Disordered" evidence="1">
    <location>
        <begin position="314"/>
        <end position="333"/>
    </location>
</feature>
<comment type="caution">
    <text evidence="3">The sequence shown here is derived from an EMBL/GenBank/DDBJ whole genome shotgun (WGS) entry which is preliminary data.</text>
</comment>
<organism evidence="3 4">
    <name type="scientific">Streptomyces cremeus</name>
    <dbReference type="NCBI Taxonomy" id="66881"/>
    <lineage>
        <taxon>Bacteria</taxon>
        <taxon>Bacillati</taxon>
        <taxon>Actinomycetota</taxon>
        <taxon>Actinomycetes</taxon>
        <taxon>Kitasatosporales</taxon>
        <taxon>Streptomycetaceae</taxon>
        <taxon>Streptomyces</taxon>
    </lineage>
</organism>
<keyword evidence="2" id="KW-0472">Membrane</keyword>
<feature type="transmembrane region" description="Helical" evidence="2">
    <location>
        <begin position="144"/>
        <end position="165"/>
    </location>
</feature>
<evidence type="ECO:0000256" key="2">
    <source>
        <dbReference type="SAM" id="Phobius"/>
    </source>
</evidence>
<gene>
    <name evidence="3" type="ORF">ACFFTU_00120</name>
</gene>
<feature type="transmembrane region" description="Helical" evidence="2">
    <location>
        <begin position="235"/>
        <end position="257"/>
    </location>
</feature>
<keyword evidence="4" id="KW-1185">Reference proteome</keyword>
<evidence type="ECO:0000313" key="3">
    <source>
        <dbReference type="EMBL" id="MFB9518375.1"/>
    </source>
</evidence>
<keyword evidence="2" id="KW-0812">Transmembrane</keyword>
<dbReference type="RefSeq" id="WP_345227881.1">
    <property type="nucleotide sequence ID" value="NZ_BAAAXE010000014.1"/>
</dbReference>
<proteinExistence type="predicted"/>
<name>A0ABV5P5A0_STRCM</name>
<sequence>MPTSLTRSRRTLAVLLLAPVVAALALWAFAWPAARTAPRDLPLGIAGPAAAVERLQKDFAREEGAFALRRYPDAASARSAIENREVYGALVAAPQGVEVLTASAASPVVAQLLREAAATRAPAGAAPRVTDVVAAPPEDPRGSAFGASVLPLTLSGVAAGLLVTVLRLRGAIGVLVLAGASVLVGVVATALAHDWLGVLTGDWWAVASALALTVLAVAAGVAGLAALLGRAGPALGGLLMVLVGNPFSGATSAPYLLPEPAGFLGQLLPPGAGGAFLRSVAFFDGAGAGAAPLTLTLWAGLGLLAVMVATKTADEETTPGETGALREPAPVGG</sequence>
<reference evidence="3 4" key="1">
    <citation type="submission" date="2024-09" db="EMBL/GenBank/DDBJ databases">
        <authorList>
            <person name="Sun Q."/>
            <person name="Mori K."/>
        </authorList>
    </citation>
    <scope>NUCLEOTIDE SEQUENCE [LARGE SCALE GENOMIC DNA]</scope>
    <source>
        <strain evidence="3 4">JCM 4362</strain>
    </source>
</reference>
<feature type="transmembrane region" description="Helical" evidence="2">
    <location>
        <begin position="172"/>
        <end position="191"/>
    </location>
</feature>